<evidence type="ECO:0000313" key="2">
    <source>
        <dbReference type="EMBL" id="MBA2176251.1"/>
    </source>
</evidence>
<gene>
    <name evidence="2" type="ORF">H0266_15240</name>
</gene>
<proteinExistence type="predicted"/>
<sequence>MERDRKNTKQGLTTLSVIGGGVAGFVVNVVLSMMTDTDMTSFYGISIFLGVIVGLLWDIAEKLIDQN</sequence>
<dbReference type="RefSeq" id="WP_181473283.1">
    <property type="nucleotide sequence ID" value="NZ_JACEFG010000003.1"/>
</dbReference>
<accession>A0A838CWF8</accession>
<keyword evidence="1" id="KW-1133">Transmembrane helix</keyword>
<dbReference type="EMBL" id="JACEFG010000003">
    <property type="protein sequence ID" value="MBA2176251.1"/>
    <property type="molecule type" value="Genomic_DNA"/>
</dbReference>
<evidence type="ECO:0000313" key="3">
    <source>
        <dbReference type="Proteomes" id="UP000571017"/>
    </source>
</evidence>
<protein>
    <submittedName>
        <fullName evidence="2">Uncharacterized protein</fullName>
    </submittedName>
</protein>
<name>A0A838CWF8_9BACI</name>
<keyword evidence="1" id="KW-0472">Membrane</keyword>
<feature type="transmembrane region" description="Helical" evidence="1">
    <location>
        <begin position="12"/>
        <end position="34"/>
    </location>
</feature>
<reference evidence="2 3" key="1">
    <citation type="journal article" date="2004" name="Extremophiles">
        <title>Halobacillus locisalis sp. nov., a halophilic bacterium isolated from a marine solar saltern of the Yellow Sea in Korea.</title>
        <authorList>
            <person name="Yoon J.H."/>
            <person name="Kang K.H."/>
            <person name="Oh T.K."/>
            <person name="Park Y.H."/>
        </authorList>
    </citation>
    <scope>NUCLEOTIDE SEQUENCE [LARGE SCALE GENOMIC DNA]</scope>
    <source>
        <strain evidence="2 3">KCTC 3788</strain>
    </source>
</reference>
<evidence type="ECO:0000256" key="1">
    <source>
        <dbReference type="SAM" id="Phobius"/>
    </source>
</evidence>
<feature type="transmembrane region" description="Helical" evidence="1">
    <location>
        <begin position="40"/>
        <end position="60"/>
    </location>
</feature>
<dbReference type="AlphaFoldDB" id="A0A838CWF8"/>
<keyword evidence="1" id="KW-0812">Transmembrane</keyword>
<organism evidence="2 3">
    <name type="scientific">Halobacillus locisalis</name>
    <dbReference type="NCBI Taxonomy" id="220753"/>
    <lineage>
        <taxon>Bacteria</taxon>
        <taxon>Bacillati</taxon>
        <taxon>Bacillota</taxon>
        <taxon>Bacilli</taxon>
        <taxon>Bacillales</taxon>
        <taxon>Bacillaceae</taxon>
        <taxon>Halobacillus</taxon>
    </lineage>
</organism>
<dbReference type="Proteomes" id="UP000571017">
    <property type="component" value="Unassembled WGS sequence"/>
</dbReference>
<comment type="caution">
    <text evidence="2">The sequence shown here is derived from an EMBL/GenBank/DDBJ whole genome shotgun (WGS) entry which is preliminary data.</text>
</comment>
<keyword evidence="3" id="KW-1185">Reference proteome</keyword>